<name>A0A0F9SC35_9ZZZZ</name>
<evidence type="ECO:0000313" key="1">
    <source>
        <dbReference type="EMBL" id="KKN26948.1"/>
    </source>
</evidence>
<dbReference type="AlphaFoldDB" id="A0A0F9SC35"/>
<dbReference type="EMBL" id="LAZR01002680">
    <property type="protein sequence ID" value="KKN26948.1"/>
    <property type="molecule type" value="Genomic_DNA"/>
</dbReference>
<comment type="caution">
    <text evidence="1">The sequence shown here is derived from an EMBL/GenBank/DDBJ whole genome shotgun (WGS) entry which is preliminary data.</text>
</comment>
<protein>
    <submittedName>
        <fullName evidence="1">Uncharacterized protein</fullName>
    </submittedName>
</protein>
<accession>A0A0F9SC35</accession>
<proteinExistence type="predicted"/>
<gene>
    <name evidence="1" type="ORF">LCGC14_0869440</name>
</gene>
<organism evidence="1">
    <name type="scientific">marine sediment metagenome</name>
    <dbReference type="NCBI Taxonomy" id="412755"/>
    <lineage>
        <taxon>unclassified sequences</taxon>
        <taxon>metagenomes</taxon>
        <taxon>ecological metagenomes</taxon>
    </lineage>
</organism>
<reference evidence="1" key="1">
    <citation type="journal article" date="2015" name="Nature">
        <title>Complex archaea that bridge the gap between prokaryotes and eukaryotes.</title>
        <authorList>
            <person name="Spang A."/>
            <person name="Saw J.H."/>
            <person name="Jorgensen S.L."/>
            <person name="Zaremba-Niedzwiedzka K."/>
            <person name="Martijn J."/>
            <person name="Lind A.E."/>
            <person name="van Eijk R."/>
            <person name="Schleper C."/>
            <person name="Guy L."/>
            <person name="Ettema T.J."/>
        </authorList>
    </citation>
    <scope>NUCLEOTIDE SEQUENCE</scope>
</reference>
<sequence length="101" mass="11772">MGIMKIRESGVINVLMGILLNNVRITEGNSKARINSHRNKINWISLVHNDHENGEKRISIHGVEDWDEFMRVINEVNVKVLYIRRSKVEDYPTDKEVMSNI</sequence>